<dbReference type="AlphaFoldDB" id="U4LHU6"/>
<gene>
    <name evidence="3" type="ORF">PCON_11330</name>
</gene>
<dbReference type="OrthoDB" id="9991842at2759"/>
<reference evidence="3 4" key="1">
    <citation type="journal article" date="2013" name="PLoS Genet.">
        <title>The genome and development-dependent transcriptomes of Pyronema confluens: a window into fungal evolution.</title>
        <authorList>
            <person name="Traeger S."/>
            <person name="Altegoer F."/>
            <person name="Freitag M."/>
            <person name="Gabaldon T."/>
            <person name="Kempken F."/>
            <person name="Kumar A."/>
            <person name="Marcet-Houben M."/>
            <person name="Poggeler S."/>
            <person name="Stajich J.E."/>
            <person name="Nowrousian M."/>
        </authorList>
    </citation>
    <scope>NUCLEOTIDE SEQUENCE [LARGE SCALE GENOMIC DNA]</scope>
    <source>
        <strain evidence="4">CBS 100304</strain>
        <tissue evidence="3">Vegetative mycelium</tissue>
    </source>
</reference>
<evidence type="ECO:0000256" key="1">
    <source>
        <dbReference type="SAM" id="SignalP"/>
    </source>
</evidence>
<keyword evidence="4" id="KW-1185">Reference proteome</keyword>
<name>U4LHU6_PYROM</name>
<feature type="signal peptide" evidence="1">
    <location>
        <begin position="1"/>
        <end position="18"/>
    </location>
</feature>
<dbReference type="EMBL" id="HF935642">
    <property type="protein sequence ID" value="CCX11736.1"/>
    <property type="molecule type" value="Genomic_DNA"/>
</dbReference>
<evidence type="ECO:0000259" key="2">
    <source>
        <dbReference type="Pfam" id="PF22322"/>
    </source>
</evidence>
<keyword evidence="1" id="KW-0732">Signal</keyword>
<dbReference type="eggNOG" id="ENOG502S2Q1">
    <property type="taxonomic scope" value="Eukaryota"/>
</dbReference>
<organism evidence="3 4">
    <name type="scientific">Pyronema omphalodes (strain CBS 100304)</name>
    <name type="common">Pyronema confluens</name>
    <dbReference type="NCBI Taxonomy" id="1076935"/>
    <lineage>
        <taxon>Eukaryota</taxon>
        <taxon>Fungi</taxon>
        <taxon>Dikarya</taxon>
        <taxon>Ascomycota</taxon>
        <taxon>Pezizomycotina</taxon>
        <taxon>Pezizomycetes</taxon>
        <taxon>Pezizales</taxon>
        <taxon>Pyronemataceae</taxon>
        <taxon>Pyronema</taxon>
    </lineage>
</organism>
<dbReference type="Proteomes" id="UP000018144">
    <property type="component" value="Unassembled WGS sequence"/>
</dbReference>
<protein>
    <recommendedName>
        <fullName evidence="2">DUF6973 domain-containing protein</fullName>
    </recommendedName>
</protein>
<feature type="chain" id="PRO_5004652037" description="DUF6973 domain-containing protein" evidence="1">
    <location>
        <begin position="19"/>
        <end position="154"/>
    </location>
</feature>
<evidence type="ECO:0000313" key="3">
    <source>
        <dbReference type="EMBL" id="CCX11736.1"/>
    </source>
</evidence>
<accession>U4LHU6</accession>
<evidence type="ECO:0000313" key="4">
    <source>
        <dbReference type="Proteomes" id="UP000018144"/>
    </source>
</evidence>
<feature type="domain" description="DUF6973" evidence="2">
    <location>
        <begin position="43"/>
        <end position="133"/>
    </location>
</feature>
<sequence length="154" mass="16559">MQFYTILSITALLSAVSAAPLEVRQSGYLPSGPELRYCANPFNTVACYKARGHANEASKAAAANFPANTLHNGKGDAFRHCYWNARMAIDIGVTKAKEIATRHEDGSTGPQREKTMDLANNETGRGVGVRTKTYGNALNECRNKARNGGLVVIG</sequence>
<dbReference type="OMA" id="CANPFNT"/>
<proteinExistence type="predicted"/>
<dbReference type="Pfam" id="PF22322">
    <property type="entry name" value="DUF6973"/>
    <property type="match status" value="1"/>
</dbReference>
<dbReference type="InterPro" id="IPR054246">
    <property type="entry name" value="DUF6973"/>
</dbReference>